<keyword evidence="1" id="KW-0175">Coiled coil</keyword>
<gene>
    <name evidence="3" type="ORF">AADC60_24460</name>
</gene>
<keyword evidence="2" id="KW-0812">Transmembrane</keyword>
<proteinExistence type="predicted"/>
<keyword evidence="2" id="KW-0472">Membrane</keyword>
<feature type="transmembrane region" description="Helical" evidence="2">
    <location>
        <begin position="74"/>
        <end position="92"/>
    </location>
</feature>
<sequence>MEEMDVPQRLDDHESRIKSLEEYRVQQEKLNMEIKNKLTDTEMTVLKESGKQQEMTQKLLDHVLKSKSFAQEQYWKIAGLLAGSGGLLYLLFEAFVKKP</sequence>
<organism evidence="3 4">
    <name type="scientific">Cytobacillus pseudoceanisediminis</name>
    <dbReference type="NCBI Taxonomy" id="3051614"/>
    <lineage>
        <taxon>Bacteria</taxon>
        <taxon>Bacillati</taxon>
        <taxon>Bacillota</taxon>
        <taxon>Bacilli</taxon>
        <taxon>Bacillales</taxon>
        <taxon>Bacillaceae</taxon>
        <taxon>Cytobacillus</taxon>
    </lineage>
</organism>
<dbReference type="EMBL" id="CP151651">
    <property type="protein sequence ID" value="WZP07168.1"/>
    <property type="molecule type" value="Genomic_DNA"/>
</dbReference>
<dbReference type="Proteomes" id="UP001472074">
    <property type="component" value="Chromosome"/>
</dbReference>
<accession>A0ABZ2ZGG3</accession>
<keyword evidence="4" id="KW-1185">Reference proteome</keyword>
<evidence type="ECO:0000256" key="1">
    <source>
        <dbReference type="SAM" id="Coils"/>
    </source>
</evidence>
<keyword evidence="2" id="KW-1133">Transmembrane helix</keyword>
<evidence type="ECO:0000313" key="3">
    <source>
        <dbReference type="EMBL" id="WZP07168.1"/>
    </source>
</evidence>
<name>A0ABZ2ZGG3_9BACI</name>
<evidence type="ECO:0008006" key="5">
    <source>
        <dbReference type="Google" id="ProtNLM"/>
    </source>
</evidence>
<feature type="coiled-coil region" evidence="1">
    <location>
        <begin position="10"/>
        <end position="40"/>
    </location>
</feature>
<dbReference type="RefSeq" id="WP_342025717.1">
    <property type="nucleotide sequence ID" value="NZ_CP151651.1"/>
</dbReference>
<evidence type="ECO:0000256" key="2">
    <source>
        <dbReference type="SAM" id="Phobius"/>
    </source>
</evidence>
<reference evidence="3 4" key="1">
    <citation type="submission" date="2024-04" db="EMBL/GenBank/DDBJ databases">
        <title>Screening of coral probiotics and analysis of their probiotic properties.</title>
        <authorList>
            <person name="Wang S."/>
        </authorList>
    </citation>
    <scope>NUCLEOTIDE SEQUENCE [LARGE SCALE GENOMIC DNA]</scope>
    <source>
        <strain evidence="3 4">GXU-Z9</strain>
    </source>
</reference>
<protein>
    <recommendedName>
        <fullName evidence="5">Hemolysin XhlA</fullName>
    </recommendedName>
</protein>
<evidence type="ECO:0000313" key="4">
    <source>
        <dbReference type="Proteomes" id="UP001472074"/>
    </source>
</evidence>